<proteinExistence type="inferred from homology"/>
<dbReference type="Gene3D" id="3.90.960.10">
    <property type="entry name" value="YbaK/aminoacyl-tRNA synthetase-associated domain"/>
    <property type="match status" value="1"/>
</dbReference>
<organism evidence="6 7">
    <name type="scientific">Leuconostoc citreum</name>
    <dbReference type="NCBI Taxonomy" id="33964"/>
    <lineage>
        <taxon>Bacteria</taxon>
        <taxon>Bacillati</taxon>
        <taxon>Bacillota</taxon>
        <taxon>Bacilli</taxon>
        <taxon>Lactobacillales</taxon>
        <taxon>Lactobacillaceae</taxon>
        <taxon>Leuconostoc</taxon>
    </lineage>
</organism>
<sequence length="165" mass="18276">MAKKKIKKTLPEQIMDKHDVAYESFEFNILDKTEAQRDALLEKFNVKHADIYKTLAATGDKTGPVVAIIPITQHLAMKKLAHISGNKKVTMLSLKELQKTTGYVHGANNPVGIWQNKHFPIFIDSTAETAPYFLVSAGELGRSDKVKPKDIATLVGATFADLLDK</sequence>
<evidence type="ECO:0000256" key="4">
    <source>
        <dbReference type="PIRNR" id="PIRNR006181"/>
    </source>
</evidence>
<feature type="domain" description="YbaK/aminoacyl-tRNA synthetase-associated" evidence="5">
    <location>
        <begin position="39"/>
        <end position="153"/>
    </location>
</feature>
<keyword evidence="2 4" id="KW-0648">Protein biosynthesis</keyword>
<dbReference type="SUPFAM" id="SSF55826">
    <property type="entry name" value="YbaK/ProRS associated domain"/>
    <property type="match status" value="1"/>
</dbReference>
<dbReference type="GO" id="GO:0016829">
    <property type="term" value="F:lyase activity"/>
    <property type="evidence" value="ECO:0007669"/>
    <property type="project" value="UniProtKB-KW"/>
</dbReference>
<dbReference type="RefSeq" id="WP_149334727.1">
    <property type="nucleotide sequence ID" value="NZ_BJJW01000010.1"/>
</dbReference>
<evidence type="ECO:0000256" key="2">
    <source>
        <dbReference type="ARBA" id="ARBA00022917"/>
    </source>
</evidence>
<dbReference type="CDD" id="cd00002">
    <property type="entry name" value="YbaK_deacylase"/>
    <property type="match status" value="1"/>
</dbReference>
<name>A0A5A5U342_LEUCI</name>
<keyword evidence="3 4" id="KW-0456">Lyase</keyword>
<evidence type="ECO:0000313" key="7">
    <source>
        <dbReference type="Proteomes" id="UP000323274"/>
    </source>
</evidence>
<dbReference type="AlphaFoldDB" id="A0A5A5U342"/>
<protein>
    <recommendedName>
        <fullName evidence="4">Cys-tRNA(Pro)/Cys-tRNA(Cys) deacylase</fullName>
        <ecNumber evidence="4">4.2.-.-</ecNumber>
    </recommendedName>
</protein>
<dbReference type="InterPro" id="IPR007214">
    <property type="entry name" value="YbaK/aa-tRNA-synth-assoc-dom"/>
</dbReference>
<accession>A0A5A5U342</accession>
<dbReference type="Pfam" id="PF04073">
    <property type="entry name" value="tRNA_edit"/>
    <property type="match status" value="1"/>
</dbReference>
<dbReference type="GO" id="GO:0006412">
    <property type="term" value="P:translation"/>
    <property type="evidence" value="ECO:0007669"/>
    <property type="project" value="UniProtKB-KW"/>
</dbReference>
<dbReference type="PANTHER" id="PTHR30411">
    <property type="entry name" value="CYTOPLASMIC PROTEIN"/>
    <property type="match status" value="1"/>
</dbReference>
<dbReference type="PIRSF" id="PIRSF006181">
    <property type="entry name" value="EbsC_YbaK"/>
    <property type="match status" value="1"/>
</dbReference>
<comment type="similarity">
    <text evidence="1 4">Belongs to the prolyl-tRNA editing family. YbaK/EbsC subfamily.</text>
</comment>
<dbReference type="GO" id="GO:0002161">
    <property type="term" value="F:aminoacyl-tRNA deacylase activity"/>
    <property type="evidence" value="ECO:0007669"/>
    <property type="project" value="InterPro"/>
</dbReference>
<evidence type="ECO:0000259" key="5">
    <source>
        <dbReference type="Pfam" id="PF04073"/>
    </source>
</evidence>
<dbReference type="EMBL" id="BJJW01000010">
    <property type="protein sequence ID" value="GDZ84412.1"/>
    <property type="molecule type" value="Genomic_DNA"/>
</dbReference>
<comment type="caution">
    <text evidence="6">The sequence shown here is derived from an EMBL/GenBank/DDBJ whole genome shotgun (WGS) entry which is preliminary data.</text>
</comment>
<evidence type="ECO:0000256" key="1">
    <source>
        <dbReference type="ARBA" id="ARBA00009798"/>
    </source>
</evidence>
<evidence type="ECO:0000313" key="6">
    <source>
        <dbReference type="EMBL" id="GDZ84412.1"/>
    </source>
</evidence>
<gene>
    <name evidence="6" type="primary">ydbF</name>
    <name evidence="6" type="ORF">LCIT_16540</name>
</gene>
<reference evidence="6 7" key="1">
    <citation type="submission" date="2019-04" db="EMBL/GenBank/DDBJ databases">
        <title>A pseudo-fructophilic Leuconostoc citreum strain F192-5 isolated from peel of satsuma mandarin: the first report for isolation and characterization of strain-dependent fructophilic-like characteristics.</title>
        <authorList>
            <person name="Maeno S."/>
            <person name="Tanizawa Y."/>
            <person name="Kajikawa A."/>
            <person name="Kanesaki Y."/>
            <person name="Kubota E."/>
            <person name="Arita M."/>
            <person name="Leon D."/>
            <person name="Endo A."/>
        </authorList>
    </citation>
    <scope>NUCLEOTIDE SEQUENCE [LARGE SCALE GENOMIC DNA]</scope>
    <source>
        <strain evidence="6 7">F192-5</strain>
    </source>
</reference>
<dbReference type="InterPro" id="IPR004369">
    <property type="entry name" value="Prolyl-tRNA_editing_YbaK/EbsC"/>
</dbReference>
<dbReference type="EC" id="4.2.-.-" evidence="4"/>
<dbReference type="Proteomes" id="UP000323274">
    <property type="component" value="Unassembled WGS sequence"/>
</dbReference>
<evidence type="ECO:0000256" key="3">
    <source>
        <dbReference type="ARBA" id="ARBA00023239"/>
    </source>
</evidence>
<dbReference type="InterPro" id="IPR036754">
    <property type="entry name" value="YbaK/aa-tRNA-synt-asso_dom_sf"/>
</dbReference>
<dbReference type="PANTHER" id="PTHR30411:SF0">
    <property type="entry name" value="CYS-TRNA(PRO)_CYS-TRNA(CYS) DEACYLASE YBAK"/>
    <property type="match status" value="1"/>
</dbReference>